<dbReference type="Proteomes" id="UP000193409">
    <property type="component" value="Unassembled WGS sequence"/>
</dbReference>
<evidence type="ECO:0000313" key="3">
    <source>
        <dbReference type="EMBL" id="SLN14948.1"/>
    </source>
</evidence>
<dbReference type="OrthoDB" id="344729at2"/>
<gene>
    <name evidence="3" type="ORF">PSA7680_00380</name>
</gene>
<proteinExistence type="predicted"/>
<protein>
    <submittedName>
        <fullName evidence="3">YHS domain protein</fullName>
    </submittedName>
</protein>
<evidence type="ECO:0000256" key="1">
    <source>
        <dbReference type="SAM" id="SignalP"/>
    </source>
</evidence>
<name>A0A1Y5RDM1_9RHOB</name>
<dbReference type="AlphaFoldDB" id="A0A1Y5RDM1"/>
<dbReference type="RefSeq" id="WP_085866965.1">
    <property type="nucleotide sequence ID" value="NZ_FWFQ01000002.1"/>
</dbReference>
<dbReference type="Pfam" id="PF04945">
    <property type="entry name" value="YHS"/>
    <property type="match status" value="1"/>
</dbReference>
<organism evidence="3 4">
    <name type="scientific">Pseudoruegeria aquimaris</name>
    <dbReference type="NCBI Taxonomy" id="393663"/>
    <lineage>
        <taxon>Bacteria</taxon>
        <taxon>Pseudomonadati</taxon>
        <taxon>Pseudomonadota</taxon>
        <taxon>Alphaproteobacteria</taxon>
        <taxon>Rhodobacterales</taxon>
        <taxon>Roseobacteraceae</taxon>
        <taxon>Pseudoruegeria</taxon>
    </lineage>
</organism>
<dbReference type="NCBIfam" id="NF041384">
    <property type="entry name" value="YHS_seleno_dom"/>
    <property type="match status" value="1"/>
</dbReference>
<reference evidence="3 4" key="1">
    <citation type="submission" date="2017-03" db="EMBL/GenBank/DDBJ databases">
        <authorList>
            <person name="Afonso C.L."/>
            <person name="Miller P.J."/>
            <person name="Scott M.A."/>
            <person name="Spackman E."/>
            <person name="Goraichik I."/>
            <person name="Dimitrov K.M."/>
            <person name="Suarez D.L."/>
            <person name="Swayne D.E."/>
        </authorList>
    </citation>
    <scope>NUCLEOTIDE SEQUENCE [LARGE SCALE GENOMIC DNA]</scope>
    <source>
        <strain evidence="3 4">CECT 7680</strain>
    </source>
</reference>
<evidence type="ECO:0000313" key="4">
    <source>
        <dbReference type="Proteomes" id="UP000193409"/>
    </source>
</evidence>
<sequence length="152" mass="16004">MITRRTALGLLVAVPVAGTLARPALAAKPEIYAEGGVAINGYDPVAYFNEGQPVKGAAAHAVSYKGATWHFASDRNKAAFEADPEAFAPKYGGYCAYAASKGGTATTSPDAWTIHEGRLYLNYNTTVRGIWSQDIPGNVAKADANWPDVLSA</sequence>
<dbReference type="InterPro" id="IPR007029">
    <property type="entry name" value="YHS_dom"/>
</dbReference>
<feature type="domain" description="YHS" evidence="2">
    <location>
        <begin position="45"/>
        <end position="90"/>
    </location>
</feature>
<accession>A0A1Y5RDM1</accession>
<evidence type="ECO:0000259" key="2">
    <source>
        <dbReference type="Pfam" id="PF04945"/>
    </source>
</evidence>
<dbReference type="EMBL" id="FWFQ01000002">
    <property type="protein sequence ID" value="SLN14948.1"/>
    <property type="molecule type" value="Genomic_DNA"/>
</dbReference>
<keyword evidence="4" id="KW-1185">Reference proteome</keyword>
<feature type="signal peptide" evidence="1">
    <location>
        <begin position="1"/>
        <end position="26"/>
    </location>
</feature>
<keyword evidence="1" id="KW-0732">Signal</keyword>
<feature type="chain" id="PRO_5012667015" evidence="1">
    <location>
        <begin position="27"/>
        <end position="152"/>
    </location>
</feature>